<keyword evidence="2" id="KW-0805">Transcription regulation</keyword>
<dbReference type="SMART" id="SM00576">
    <property type="entry name" value="BTP"/>
    <property type="match status" value="1"/>
</dbReference>
<dbReference type="GO" id="GO:0005669">
    <property type="term" value="C:transcription factor TFIID complex"/>
    <property type="evidence" value="ECO:0007669"/>
    <property type="project" value="InterPro"/>
</dbReference>
<dbReference type="PANTHER" id="PTHR46338">
    <property type="entry name" value="TRANSCRIPTION INITIATION FACTOR TFIID SUBUNIT 8"/>
    <property type="match status" value="1"/>
</dbReference>
<sequence>MPRCKNPTSRQESAAEEEDCPWRCDGSKYIHIQTGLAFNTGESVERFHNIFLLKEIIPPKIVDKELSKTATYAPSKSLFSQQGLLHFIHLMYEFFCPNLIRQFYSNLHTTLGDSPSLISYVDGKTVFVDGASLTTLFGLRRGEITDNLDETFQDEAIWRQLGLDHRDLKFRNFSNPSVINLTLIQRVQQYIFYYVLLPRDSNHGVVNKDNIRLFHVLLNNVKFDWVHFFLVALRDGTRFSHLRFAIPVMHILAHCKVDLTRDTRVPVKKTCFIKDTKFTRIVFRKERTGEQNLELVVADEEESENEAESSRAGGSRTSENVRGGQYNCGASKKKKKVGVKDKFAHAIARVAVSQILEGIGFQNTHQSALDTLSDVAVRYIQDVGKYANLCANSAGRSHCKLFDVIESLEDLGSSQGFSGASDVNHCALSSGVLKDIIRFVDETEEIPFARSIPRFLAVKEHKLNPTFVQTGENPPEHVPAWLQPFPDPESLNSVEKKEIDDRTVMSEPVEDRRIEKRPMLNLSQHLGASGREDAAEEKRVAECNPFLATPLQYWEKEVSQVLIPARLFDNTFMPQSNQPITRFHDSVLEASVPSVEAVQSRPTHHEDGGKSVLGERRNAVRFRLESGRRAFGKAASLWSDGDEELDSPPINDHEKVNAALIADRPSPAIAAAFPSPVVRRSQPGPAPPTRVPNLRAAVVASTASVGRPRHRAATPLLLLRRKSAIIAVKCSAAVSPSPEVRRHRRRVQRRHAERWTSPPLPASLLAVELQRRQSLLIAVELPLRHCRRRPSPLPHPAAAPS</sequence>
<dbReference type="CDD" id="cd00076">
    <property type="entry name" value="HFD_SF"/>
    <property type="match status" value="1"/>
</dbReference>
<organism evidence="7 8">
    <name type="scientific">Cuscuta campestris</name>
    <dbReference type="NCBI Taxonomy" id="132261"/>
    <lineage>
        <taxon>Eukaryota</taxon>
        <taxon>Viridiplantae</taxon>
        <taxon>Streptophyta</taxon>
        <taxon>Embryophyta</taxon>
        <taxon>Tracheophyta</taxon>
        <taxon>Spermatophyta</taxon>
        <taxon>Magnoliopsida</taxon>
        <taxon>eudicotyledons</taxon>
        <taxon>Gunneridae</taxon>
        <taxon>Pentapetalae</taxon>
        <taxon>asterids</taxon>
        <taxon>lamiids</taxon>
        <taxon>Solanales</taxon>
        <taxon>Convolvulaceae</taxon>
        <taxon>Cuscuteae</taxon>
        <taxon>Cuscuta</taxon>
        <taxon>Cuscuta subgen. Grammica</taxon>
        <taxon>Cuscuta sect. Cleistogrammica</taxon>
    </lineage>
</organism>
<keyword evidence="4" id="KW-0539">Nucleus</keyword>
<evidence type="ECO:0000256" key="5">
    <source>
        <dbReference type="SAM" id="MobiDB-lite"/>
    </source>
</evidence>
<dbReference type="EMBL" id="OOIL02000104">
    <property type="protein sequence ID" value="VFQ60100.1"/>
    <property type="molecule type" value="Genomic_DNA"/>
</dbReference>
<dbReference type="InterPro" id="IPR009072">
    <property type="entry name" value="Histone-fold"/>
</dbReference>
<dbReference type="OrthoDB" id="436852at2759"/>
<dbReference type="Proteomes" id="UP000595140">
    <property type="component" value="Unassembled WGS sequence"/>
</dbReference>
<feature type="compositionally biased region" description="Acidic residues" evidence="5">
    <location>
        <begin position="298"/>
        <end position="307"/>
    </location>
</feature>
<name>A0A484K3N6_9ASTE</name>
<evidence type="ECO:0000256" key="3">
    <source>
        <dbReference type="ARBA" id="ARBA00023163"/>
    </source>
</evidence>
<dbReference type="PANTHER" id="PTHR46338:SF19">
    <property type="entry name" value="TRANSCRIPTION INITIATION FACTOR TFIID SUBUNIT 8"/>
    <property type="match status" value="1"/>
</dbReference>
<evidence type="ECO:0000313" key="8">
    <source>
        <dbReference type="Proteomes" id="UP000595140"/>
    </source>
</evidence>
<dbReference type="GO" id="GO:0046982">
    <property type="term" value="F:protein heterodimerization activity"/>
    <property type="evidence" value="ECO:0007669"/>
    <property type="project" value="InterPro"/>
</dbReference>
<accession>A0A484K3N6</accession>
<feature type="region of interest" description="Disordered" evidence="5">
    <location>
        <begin position="298"/>
        <end position="325"/>
    </location>
</feature>
<comment type="subcellular location">
    <subcellularLocation>
        <location evidence="1">Nucleus</location>
    </subcellularLocation>
</comment>
<protein>
    <recommendedName>
        <fullName evidence="6">Bromodomain associated domain-containing protein</fullName>
    </recommendedName>
</protein>
<proteinExistence type="predicted"/>
<gene>
    <name evidence="7" type="ORF">CCAM_LOCUS1876</name>
</gene>
<keyword evidence="8" id="KW-1185">Reference proteome</keyword>
<evidence type="ECO:0000313" key="7">
    <source>
        <dbReference type="EMBL" id="VFQ60100.1"/>
    </source>
</evidence>
<feature type="domain" description="Bromodomain associated" evidence="6">
    <location>
        <begin position="341"/>
        <end position="417"/>
    </location>
</feature>
<dbReference type="InterPro" id="IPR037818">
    <property type="entry name" value="TAF8"/>
</dbReference>
<evidence type="ECO:0000256" key="4">
    <source>
        <dbReference type="ARBA" id="ARBA00023242"/>
    </source>
</evidence>
<reference evidence="7 8" key="1">
    <citation type="submission" date="2018-04" db="EMBL/GenBank/DDBJ databases">
        <authorList>
            <person name="Vogel A."/>
        </authorList>
    </citation>
    <scope>NUCLEOTIDE SEQUENCE [LARGE SCALE GENOMIC DNA]</scope>
</reference>
<dbReference type="InterPro" id="IPR006565">
    <property type="entry name" value="BTP"/>
</dbReference>
<dbReference type="Pfam" id="PF07524">
    <property type="entry name" value="Bromo_TP"/>
    <property type="match status" value="1"/>
</dbReference>
<keyword evidence="3" id="KW-0804">Transcription</keyword>
<dbReference type="SUPFAM" id="SSF47113">
    <property type="entry name" value="Histone-fold"/>
    <property type="match status" value="1"/>
</dbReference>
<dbReference type="Gene3D" id="1.10.20.10">
    <property type="entry name" value="Histone, subunit A"/>
    <property type="match status" value="1"/>
</dbReference>
<dbReference type="AlphaFoldDB" id="A0A484K3N6"/>
<evidence type="ECO:0000256" key="1">
    <source>
        <dbReference type="ARBA" id="ARBA00004123"/>
    </source>
</evidence>
<evidence type="ECO:0000259" key="6">
    <source>
        <dbReference type="SMART" id="SM00576"/>
    </source>
</evidence>
<evidence type="ECO:0000256" key="2">
    <source>
        <dbReference type="ARBA" id="ARBA00023015"/>
    </source>
</evidence>